<reference evidence="1 2" key="1">
    <citation type="submission" date="2016-12" db="EMBL/GenBank/DDBJ databases">
        <authorList>
            <person name="Song W.-J."/>
            <person name="Kurnit D.M."/>
        </authorList>
    </citation>
    <scope>NUCLEOTIDE SEQUENCE [LARGE SCALE GENOMIC DNA]</scope>
    <source>
        <strain evidence="1 2">STM7296</strain>
    </source>
</reference>
<name>A0A1N7RSR7_9BURK</name>
<evidence type="ECO:0000313" key="1">
    <source>
        <dbReference type="EMBL" id="SIT38160.1"/>
    </source>
</evidence>
<accession>A0A1N7RSR7</accession>
<evidence type="ECO:0008006" key="3">
    <source>
        <dbReference type="Google" id="ProtNLM"/>
    </source>
</evidence>
<protein>
    <recommendedName>
        <fullName evidence="3">Transposase</fullName>
    </recommendedName>
</protein>
<dbReference type="AlphaFoldDB" id="A0A1N7RSR7"/>
<dbReference type="PANTHER" id="PTHR35528">
    <property type="entry name" value="BLL1675 PROTEIN"/>
    <property type="match status" value="1"/>
</dbReference>
<keyword evidence="2" id="KW-1185">Reference proteome</keyword>
<evidence type="ECO:0000313" key="2">
    <source>
        <dbReference type="Proteomes" id="UP000187012"/>
    </source>
</evidence>
<sequence length="180" mass="20348">MTRMMANTKTPRTRQSAGIGNVIKRLHYALDVILMCVRWCAAYQLSLRNLDEMMGERGIQVDHSSVHRWVIKLVRSLQKRISRMQTAHGRELAHGRNLCEGQGHNGSACSAPSARRLTRSISCCMPIATRSPLDVTSRRRLHGTVSPKRLPWTVRQPIWLRSRCSTPGGPHRSRSDRTGS</sequence>
<organism evidence="1 2">
    <name type="scientific">Paraburkholderia ribeironis</name>
    <dbReference type="NCBI Taxonomy" id="1247936"/>
    <lineage>
        <taxon>Bacteria</taxon>
        <taxon>Pseudomonadati</taxon>
        <taxon>Pseudomonadota</taxon>
        <taxon>Betaproteobacteria</taxon>
        <taxon>Burkholderiales</taxon>
        <taxon>Burkholderiaceae</taxon>
        <taxon>Paraburkholderia</taxon>
    </lineage>
</organism>
<dbReference type="PANTHER" id="PTHR35528:SF3">
    <property type="entry name" value="BLL1675 PROTEIN"/>
    <property type="match status" value="1"/>
</dbReference>
<proteinExistence type="predicted"/>
<gene>
    <name evidence="1" type="ORF">BN2475_140034</name>
</gene>
<dbReference type="Proteomes" id="UP000187012">
    <property type="component" value="Unassembled WGS sequence"/>
</dbReference>
<dbReference type="STRING" id="1247936.BN2475_140034"/>
<dbReference type="InterPro" id="IPR052183">
    <property type="entry name" value="IS_Transposase"/>
</dbReference>
<dbReference type="EMBL" id="CYGX02000014">
    <property type="protein sequence ID" value="SIT38160.1"/>
    <property type="molecule type" value="Genomic_DNA"/>
</dbReference>